<dbReference type="OrthoDB" id="9786534at2"/>
<dbReference type="eggNOG" id="ENOG502ZA6T">
    <property type="taxonomic scope" value="Bacteria"/>
</dbReference>
<dbReference type="STRING" id="588581.Cpap_1113"/>
<evidence type="ECO:0000313" key="3">
    <source>
        <dbReference type="Proteomes" id="UP000003860"/>
    </source>
</evidence>
<name>F1TEY0_9FIRM</name>
<protein>
    <submittedName>
        <fullName evidence="2">Uncharacterized protein</fullName>
    </submittedName>
</protein>
<comment type="caution">
    <text evidence="2">The sequence shown here is derived from an EMBL/GenBank/DDBJ whole genome shotgun (WGS) entry which is preliminary data.</text>
</comment>
<gene>
    <name evidence="2" type="ORF">Cpap_1113</name>
</gene>
<dbReference type="AlphaFoldDB" id="F1TEY0"/>
<reference evidence="2" key="2">
    <citation type="submission" date="2011-01" db="EMBL/GenBank/DDBJ databases">
        <title>The Non-contiguous Finished genome of Clostridium papyrosolvens.</title>
        <authorList>
            <person name="Lucas S."/>
            <person name="Copeland A."/>
            <person name="Lapidus A."/>
            <person name="Cheng J.-F."/>
            <person name="Goodwin L."/>
            <person name="Pitluck S."/>
            <person name="Misra M."/>
            <person name="Chertkov O."/>
            <person name="Detter J.C."/>
            <person name="Han C."/>
            <person name="Tapia R."/>
            <person name="Land M."/>
            <person name="Hauser L."/>
            <person name="Kyrpides N."/>
            <person name="Ivanova N."/>
            <person name="Pagani I."/>
            <person name="Mouttaki H."/>
            <person name="He Z."/>
            <person name="Zhou J."/>
            <person name="Hemme C.L."/>
            <person name="Woyke T."/>
        </authorList>
    </citation>
    <scope>NUCLEOTIDE SEQUENCE [LARGE SCALE GENOMIC DNA]</scope>
    <source>
        <strain evidence="2">DSM 2782</strain>
    </source>
</reference>
<organism evidence="2 3">
    <name type="scientific">Ruminiclostridium papyrosolvens DSM 2782</name>
    <dbReference type="NCBI Taxonomy" id="588581"/>
    <lineage>
        <taxon>Bacteria</taxon>
        <taxon>Bacillati</taxon>
        <taxon>Bacillota</taxon>
        <taxon>Clostridia</taxon>
        <taxon>Eubacteriales</taxon>
        <taxon>Oscillospiraceae</taxon>
        <taxon>Ruminiclostridium</taxon>
    </lineage>
</organism>
<sequence>MKVQRRNKIIIFIGIVFVLIGIVLIYWNIPYSPFESSFHKDMKRRISEIAINEEVCTQAEVDSLPEAFKRHCKYIGLVGSKKNNAVNVVFHDTKFVFDSNKGTILDMEYNLWLLCDKPFRSAFCKSSMFGVPFDGIDYCSDDRVGGMKGMLGKAIEIFDVSNEQMYKAGLISWLAEGAGVNPSILLSDYVTYEEIDSTHVKAKIKYNGVEGEGVFSFDEQGRLLGFESDERQVEEINGVMTPIGWKAKYENYKGKNGVLIPGVMQAIKIYPDKEVVYFDSNNFDIYYYK</sequence>
<evidence type="ECO:0000256" key="1">
    <source>
        <dbReference type="SAM" id="Phobius"/>
    </source>
</evidence>
<dbReference type="Proteomes" id="UP000003860">
    <property type="component" value="Unassembled WGS sequence"/>
</dbReference>
<evidence type="ECO:0000313" key="2">
    <source>
        <dbReference type="EMBL" id="EGD46918.1"/>
    </source>
</evidence>
<keyword evidence="1" id="KW-0812">Transmembrane</keyword>
<dbReference type="InterPro" id="IPR046674">
    <property type="entry name" value="DUF6544"/>
</dbReference>
<keyword evidence="1" id="KW-0472">Membrane</keyword>
<dbReference type="RefSeq" id="WP_004620431.1">
    <property type="nucleotide sequence ID" value="NZ_ACXX02000010.1"/>
</dbReference>
<proteinExistence type="predicted"/>
<dbReference type="Pfam" id="PF20181">
    <property type="entry name" value="DUF6544"/>
    <property type="match status" value="1"/>
</dbReference>
<feature type="transmembrane region" description="Helical" evidence="1">
    <location>
        <begin position="9"/>
        <end position="29"/>
    </location>
</feature>
<reference evidence="2" key="1">
    <citation type="submission" date="2009-07" db="EMBL/GenBank/DDBJ databases">
        <authorList>
            <consortium name="US DOE Joint Genome Institute (JGI-PGF)"/>
            <person name="Lucas S."/>
            <person name="Copeland A."/>
            <person name="Lapidus A."/>
            <person name="Glavina del Rio T."/>
            <person name="Tice H."/>
            <person name="Bruce D."/>
            <person name="Goodwin L."/>
            <person name="Pitluck S."/>
            <person name="Larimer F."/>
            <person name="Land M.L."/>
            <person name="Mouttaki H."/>
            <person name="He Z."/>
            <person name="Zhou J."/>
            <person name="Hemme C.L."/>
        </authorList>
    </citation>
    <scope>NUCLEOTIDE SEQUENCE [LARGE SCALE GENOMIC DNA]</scope>
    <source>
        <strain evidence="2">DSM 2782</strain>
    </source>
</reference>
<accession>F1TEY0</accession>
<dbReference type="EMBL" id="ACXX02000010">
    <property type="protein sequence ID" value="EGD46918.1"/>
    <property type="molecule type" value="Genomic_DNA"/>
</dbReference>
<keyword evidence="1" id="KW-1133">Transmembrane helix</keyword>
<keyword evidence="3" id="KW-1185">Reference proteome</keyword>